<dbReference type="AlphaFoldDB" id="A0AAD5QPA6"/>
<proteinExistence type="predicted"/>
<sequence length="69" mass="7611">MLTKGSTTSDPNFLAGYSLPVAMAFSTVAAALTQILYILQNSRSAEAFVERLIIQELRPVMLAVVEQHW</sequence>
<gene>
    <name evidence="2" type="ORF">KIN20_014290</name>
</gene>
<keyword evidence="1" id="KW-0472">Membrane</keyword>
<dbReference type="EMBL" id="JAHQIW010002843">
    <property type="protein sequence ID" value="KAJ1356560.1"/>
    <property type="molecule type" value="Genomic_DNA"/>
</dbReference>
<keyword evidence="1" id="KW-0812">Transmembrane</keyword>
<evidence type="ECO:0000313" key="2">
    <source>
        <dbReference type="EMBL" id="KAJ1356560.1"/>
    </source>
</evidence>
<keyword evidence="1" id="KW-1133">Transmembrane helix</keyword>
<comment type="caution">
    <text evidence="2">The sequence shown here is derived from an EMBL/GenBank/DDBJ whole genome shotgun (WGS) entry which is preliminary data.</text>
</comment>
<evidence type="ECO:0000256" key="1">
    <source>
        <dbReference type="SAM" id="Phobius"/>
    </source>
</evidence>
<feature type="transmembrane region" description="Helical" evidence="1">
    <location>
        <begin position="20"/>
        <end position="39"/>
    </location>
</feature>
<name>A0AAD5QPA6_PARTN</name>
<dbReference type="Proteomes" id="UP001196413">
    <property type="component" value="Unassembled WGS sequence"/>
</dbReference>
<evidence type="ECO:0000313" key="3">
    <source>
        <dbReference type="Proteomes" id="UP001196413"/>
    </source>
</evidence>
<protein>
    <submittedName>
        <fullName evidence="2">Uncharacterized protein</fullName>
    </submittedName>
</protein>
<keyword evidence="3" id="KW-1185">Reference proteome</keyword>
<organism evidence="2 3">
    <name type="scientific">Parelaphostrongylus tenuis</name>
    <name type="common">Meningeal worm</name>
    <dbReference type="NCBI Taxonomy" id="148309"/>
    <lineage>
        <taxon>Eukaryota</taxon>
        <taxon>Metazoa</taxon>
        <taxon>Ecdysozoa</taxon>
        <taxon>Nematoda</taxon>
        <taxon>Chromadorea</taxon>
        <taxon>Rhabditida</taxon>
        <taxon>Rhabditina</taxon>
        <taxon>Rhabditomorpha</taxon>
        <taxon>Strongyloidea</taxon>
        <taxon>Metastrongylidae</taxon>
        <taxon>Parelaphostrongylus</taxon>
    </lineage>
</organism>
<reference evidence="2" key="1">
    <citation type="submission" date="2021-06" db="EMBL/GenBank/DDBJ databases">
        <title>Parelaphostrongylus tenuis whole genome reference sequence.</title>
        <authorList>
            <person name="Garwood T.J."/>
            <person name="Larsen P.A."/>
            <person name="Fountain-Jones N.M."/>
            <person name="Garbe J.R."/>
            <person name="Macchietto M.G."/>
            <person name="Kania S.A."/>
            <person name="Gerhold R.W."/>
            <person name="Richards J.E."/>
            <person name="Wolf T.M."/>
        </authorList>
    </citation>
    <scope>NUCLEOTIDE SEQUENCE</scope>
    <source>
        <strain evidence="2">MNPRO001-30</strain>
        <tissue evidence="2">Meninges</tissue>
    </source>
</reference>
<accession>A0AAD5QPA6</accession>